<comment type="caution">
    <text evidence="1">The sequence shown here is derived from an EMBL/GenBank/DDBJ whole genome shotgun (WGS) entry which is preliminary data.</text>
</comment>
<reference evidence="1" key="1">
    <citation type="submission" date="2021-02" db="EMBL/GenBank/DDBJ databases">
        <authorList>
            <person name="Nowell W R."/>
        </authorList>
    </citation>
    <scope>NUCLEOTIDE SEQUENCE</scope>
</reference>
<gene>
    <name evidence="1" type="ORF">OTI717_LOCUS44151</name>
</gene>
<sequence>AVRLHMIFKLAQIFPNDVGGGSNTKIVLICANIKML</sequence>
<protein>
    <submittedName>
        <fullName evidence="1">Uncharacterized protein</fullName>
    </submittedName>
</protein>
<evidence type="ECO:0000313" key="2">
    <source>
        <dbReference type="Proteomes" id="UP000663823"/>
    </source>
</evidence>
<proteinExistence type="predicted"/>
<dbReference type="EMBL" id="CAJOAX010070442">
    <property type="protein sequence ID" value="CAF4371126.1"/>
    <property type="molecule type" value="Genomic_DNA"/>
</dbReference>
<evidence type="ECO:0000313" key="1">
    <source>
        <dbReference type="EMBL" id="CAF4371126.1"/>
    </source>
</evidence>
<accession>A0A820MFD5</accession>
<feature type="non-terminal residue" evidence="1">
    <location>
        <position position="1"/>
    </location>
</feature>
<dbReference type="AlphaFoldDB" id="A0A820MFD5"/>
<organism evidence="1 2">
    <name type="scientific">Rotaria sordida</name>
    <dbReference type="NCBI Taxonomy" id="392033"/>
    <lineage>
        <taxon>Eukaryota</taxon>
        <taxon>Metazoa</taxon>
        <taxon>Spiralia</taxon>
        <taxon>Gnathifera</taxon>
        <taxon>Rotifera</taxon>
        <taxon>Eurotatoria</taxon>
        <taxon>Bdelloidea</taxon>
        <taxon>Philodinida</taxon>
        <taxon>Philodinidae</taxon>
        <taxon>Rotaria</taxon>
    </lineage>
</organism>
<dbReference type="Proteomes" id="UP000663823">
    <property type="component" value="Unassembled WGS sequence"/>
</dbReference>
<name>A0A820MFD5_9BILA</name>